<feature type="region of interest" description="Disordered" evidence="1">
    <location>
        <begin position="1"/>
        <end position="78"/>
    </location>
</feature>
<gene>
    <name evidence="2" type="ORF">COLO4_13650</name>
</gene>
<accession>A0A1R3JVK3</accession>
<evidence type="ECO:0000256" key="1">
    <source>
        <dbReference type="SAM" id="MobiDB-lite"/>
    </source>
</evidence>
<protein>
    <submittedName>
        <fullName evidence="2">Nuclear pore complex protein</fullName>
    </submittedName>
</protein>
<sequence>MATIDAKKLQTGPPRRPEPVPDLVLLKTHHTTLQSKLPCTSKPPLSRADSGGLHRQNSPFPQTLPFYQIPDSKYPTPN</sequence>
<dbReference type="Proteomes" id="UP000187203">
    <property type="component" value="Unassembled WGS sequence"/>
</dbReference>
<evidence type="ECO:0000313" key="3">
    <source>
        <dbReference type="Proteomes" id="UP000187203"/>
    </source>
</evidence>
<organism evidence="2 3">
    <name type="scientific">Corchorus olitorius</name>
    <dbReference type="NCBI Taxonomy" id="93759"/>
    <lineage>
        <taxon>Eukaryota</taxon>
        <taxon>Viridiplantae</taxon>
        <taxon>Streptophyta</taxon>
        <taxon>Embryophyta</taxon>
        <taxon>Tracheophyta</taxon>
        <taxon>Spermatophyta</taxon>
        <taxon>Magnoliopsida</taxon>
        <taxon>eudicotyledons</taxon>
        <taxon>Gunneridae</taxon>
        <taxon>Pentapetalae</taxon>
        <taxon>rosids</taxon>
        <taxon>malvids</taxon>
        <taxon>Malvales</taxon>
        <taxon>Malvaceae</taxon>
        <taxon>Grewioideae</taxon>
        <taxon>Apeibeae</taxon>
        <taxon>Corchorus</taxon>
    </lineage>
</organism>
<evidence type="ECO:0000313" key="2">
    <source>
        <dbReference type="EMBL" id="OMO98889.1"/>
    </source>
</evidence>
<name>A0A1R3JVK3_9ROSI</name>
<dbReference type="EMBL" id="AWUE01015226">
    <property type="protein sequence ID" value="OMO98889.1"/>
    <property type="molecule type" value="Genomic_DNA"/>
</dbReference>
<keyword evidence="3" id="KW-1185">Reference proteome</keyword>
<proteinExistence type="predicted"/>
<comment type="caution">
    <text evidence="2">The sequence shown here is derived from an EMBL/GenBank/DDBJ whole genome shotgun (WGS) entry which is preliminary data.</text>
</comment>
<reference evidence="3" key="1">
    <citation type="submission" date="2013-09" db="EMBL/GenBank/DDBJ databases">
        <title>Corchorus olitorius genome sequencing.</title>
        <authorList>
            <person name="Alam M."/>
            <person name="Haque M.S."/>
            <person name="Islam M.S."/>
            <person name="Emdad E.M."/>
            <person name="Islam M.M."/>
            <person name="Ahmed B."/>
            <person name="Halim A."/>
            <person name="Hossen Q.M.M."/>
            <person name="Hossain M.Z."/>
            <person name="Ahmed R."/>
            <person name="Khan M.M."/>
            <person name="Islam R."/>
            <person name="Rashid M.M."/>
            <person name="Khan S.A."/>
            <person name="Rahman M.S."/>
            <person name="Alam M."/>
            <person name="Yahiya A.S."/>
            <person name="Khan M.S."/>
            <person name="Azam M.S."/>
            <person name="Haque T."/>
            <person name="Lashkar M.Z.H."/>
            <person name="Akhand A.I."/>
            <person name="Morshed G."/>
            <person name="Roy S."/>
            <person name="Uddin K.S."/>
            <person name="Rabeya T."/>
            <person name="Hossain A.S."/>
            <person name="Chowdhury A."/>
            <person name="Snigdha A.R."/>
            <person name="Mortoza M.S."/>
            <person name="Matin S.A."/>
            <person name="Hoque S.M.E."/>
            <person name="Islam M.K."/>
            <person name="Roy D.K."/>
            <person name="Haider R."/>
            <person name="Moosa M.M."/>
            <person name="Elias S.M."/>
            <person name="Hasan A.M."/>
            <person name="Jahan S."/>
            <person name="Shafiuddin M."/>
            <person name="Mahmood N."/>
            <person name="Shommy N.S."/>
        </authorList>
    </citation>
    <scope>NUCLEOTIDE SEQUENCE [LARGE SCALE GENOMIC DNA]</scope>
    <source>
        <strain evidence="3">cv. O-4</strain>
    </source>
</reference>
<dbReference type="AlphaFoldDB" id="A0A1R3JVK3"/>